<name>A0ABP7VTK2_9ACTN</name>
<evidence type="ECO:0000313" key="2">
    <source>
        <dbReference type="EMBL" id="GAA4074207.1"/>
    </source>
</evidence>
<protein>
    <submittedName>
        <fullName evidence="2">Uncharacterized protein</fullName>
    </submittedName>
</protein>
<proteinExistence type="predicted"/>
<keyword evidence="3" id="KW-1185">Reference proteome</keyword>
<comment type="caution">
    <text evidence="2">The sequence shown here is derived from an EMBL/GenBank/DDBJ whole genome shotgun (WGS) entry which is preliminary data.</text>
</comment>
<feature type="region of interest" description="Disordered" evidence="1">
    <location>
        <begin position="1"/>
        <end position="42"/>
    </location>
</feature>
<sequence>MMGKGRHESGKDTDDKSSDSQTPQGGGRGNVSTKGNSGDGKR</sequence>
<dbReference type="EMBL" id="BAAAZG010000019">
    <property type="protein sequence ID" value="GAA4074207.1"/>
    <property type="molecule type" value="Genomic_DNA"/>
</dbReference>
<gene>
    <name evidence="2" type="ORF">GCM10022214_33600</name>
</gene>
<dbReference type="Proteomes" id="UP001500683">
    <property type="component" value="Unassembled WGS sequence"/>
</dbReference>
<evidence type="ECO:0000256" key="1">
    <source>
        <dbReference type="SAM" id="MobiDB-lite"/>
    </source>
</evidence>
<feature type="compositionally biased region" description="Basic and acidic residues" evidence="1">
    <location>
        <begin position="1"/>
        <end position="18"/>
    </location>
</feature>
<evidence type="ECO:0000313" key="3">
    <source>
        <dbReference type="Proteomes" id="UP001500683"/>
    </source>
</evidence>
<organism evidence="2 3">
    <name type="scientific">Actinomadura miaoliensis</name>
    <dbReference type="NCBI Taxonomy" id="430685"/>
    <lineage>
        <taxon>Bacteria</taxon>
        <taxon>Bacillati</taxon>
        <taxon>Actinomycetota</taxon>
        <taxon>Actinomycetes</taxon>
        <taxon>Streptosporangiales</taxon>
        <taxon>Thermomonosporaceae</taxon>
        <taxon>Actinomadura</taxon>
    </lineage>
</organism>
<accession>A0ABP7VTK2</accession>
<reference evidence="3" key="1">
    <citation type="journal article" date="2019" name="Int. J. Syst. Evol. Microbiol.">
        <title>The Global Catalogue of Microorganisms (GCM) 10K type strain sequencing project: providing services to taxonomists for standard genome sequencing and annotation.</title>
        <authorList>
            <consortium name="The Broad Institute Genomics Platform"/>
            <consortium name="The Broad Institute Genome Sequencing Center for Infectious Disease"/>
            <person name="Wu L."/>
            <person name="Ma J."/>
        </authorList>
    </citation>
    <scope>NUCLEOTIDE SEQUENCE [LARGE SCALE GENOMIC DNA]</scope>
    <source>
        <strain evidence="3">JCM 16702</strain>
    </source>
</reference>